<evidence type="ECO:0000256" key="2">
    <source>
        <dbReference type="ARBA" id="ARBA00022723"/>
    </source>
</evidence>
<feature type="domain" description="HAT C-terminal dimerisation" evidence="6">
    <location>
        <begin position="672"/>
        <end position="757"/>
    </location>
</feature>
<dbReference type="GO" id="GO:0046983">
    <property type="term" value="F:protein dimerization activity"/>
    <property type="evidence" value="ECO:0007669"/>
    <property type="project" value="InterPro"/>
</dbReference>
<dbReference type="GO" id="GO:0008270">
    <property type="term" value="F:zinc ion binding"/>
    <property type="evidence" value="ECO:0007669"/>
    <property type="project" value="UniProtKB-KW"/>
</dbReference>
<evidence type="ECO:0000256" key="1">
    <source>
        <dbReference type="ARBA" id="ARBA00004123"/>
    </source>
</evidence>
<comment type="caution">
    <text evidence="7">The sequence shown here is derived from an EMBL/GenBank/DDBJ whole genome shotgun (WGS) entry which is preliminary data.</text>
</comment>
<evidence type="ECO:0000313" key="7">
    <source>
        <dbReference type="EMBL" id="RAR02668.1"/>
    </source>
</evidence>
<evidence type="ECO:0000313" key="8">
    <source>
        <dbReference type="Proteomes" id="UP000249619"/>
    </source>
</evidence>
<evidence type="ECO:0000259" key="6">
    <source>
        <dbReference type="Pfam" id="PF05699"/>
    </source>
</evidence>
<reference evidence="8" key="1">
    <citation type="submission" date="2018-05" db="EMBL/GenBank/DDBJ databases">
        <title>Draft genome sequence of Stemphylium lycopersici strain CIDEFI 213.</title>
        <authorList>
            <person name="Medina R."/>
            <person name="Franco M.E.E."/>
            <person name="Lucentini C.G."/>
            <person name="Saparrat M.C.N."/>
            <person name="Balatti P.A."/>
        </authorList>
    </citation>
    <scope>NUCLEOTIDE SEQUENCE [LARGE SCALE GENOMIC DNA]</scope>
    <source>
        <strain evidence="8">CIDEFI 213</strain>
    </source>
</reference>
<evidence type="ECO:0000256" key="3">
    <source>
        <dbReference type="ARBA" id="ARBA00022771"/>
    </source>
</evidence>
<organism evidence="7 8">
    <name type="scientific">Stemphylium lycopersici</name>
    <name type="common">Tomato gray leaf spot disease fungus</name>
    <name type="synonym">Thyrospora lycopersici</name>
    <dbReference type="NCBI Taxonomy" id="183478"/>
    <lineage>
        <taxon>Eukaryota</taxon>
        <taxon>Fungi</taxon>
        <taxon>Dikarya</taxon>
        <taxon>Ascomycota</taxon>
        <taxon>Pezizomycotina</taxon>
        <taxon>Dothideomycetes</taxon>
        <taxon>Pleosporomycetidae</taxon>
        <taxon>Pleosporales</taxon>
        <taxon>Pleosporineae</taxon>
        <taxon>Pleosporaceae</taxon>
        <taxon>Stemphylium</taxon>
    </lineage>
</organism>
<dbReference type="GO" id="GO:0005634">
    <property type="term" value="C:nucleus"/>
    <property type="evidence" value="ECO:0007669"/>
    <property type="project" value="UniProtKB-SubCell"/>
</dbReference>
<accession>A0A364MTG5</accession>
<dbReference type="Pfam" id="PF05699">
    <property type="entry name" value="Dimer_Tnp_hAT"/>
    <property type="match status" value="1"/>
</dbReference>
<dbReference type="PANTHER" id="PTHR46481">
    <property type="entry name" value="ZINC FINGER BED DOMAIN-CONTAINING PROTEIN 4"/>
    <property type="match status" value="1"/>
</dbReference>
<dbReference type="EMBL" id="QGDH01000207">
    <property type="protein sequence ID" value="RAR02668.1"/>
    <property type="molecule type" value="Genomic_DNA"/>
</dbReference>
<comment type="subcellular location">
    <subcellularLocation>
        <location evidence="1">Nucleus</location>
    </subcellularLocation>
</comment>
<evidence type="ECO:0000256" key="4">
    <source>
        <dbReference type="ARBA" id="ARBA00022833"/>
    </source>
</evidence>
<proteinExistence type="predicted"/>
<dbReference type="AlphaFoldDB" id="A0A364MTG5"/>
<dbReference type="SUPFAM" id="SSF53098">
    <property type="entry name" value="Ribonuclease H-like"/>
    <property type="match status" value="1"/>
</dbReference>
<dbReference type="InterPro" id="IPR008906">
    <property type="entry name" value="HATC_C_dom"/>
</dbReference>
<dbReference type="OrthoDB" id="3662348at2759"/>
<sequence length="790" mass="88438">MGTATQPIELAFTATASQTTDLPTFESLLRESQIEAAIVAPTEGSKAATVAALEDDHQSSDQDPFDERFVDNFEGIDWARLSQFMKPLATQKQRKSWVFRYGYRVTLRKAPTSRWFAWKYCHEHKIIDAGGAGLFNVTKATSSAAAHLGLNQRGHNLTRDGLESLRALTSGQISLRQAFELGVEMPQGAANAIGNFNVQGFRLAAVLWLVDNNYPLRKFTTPAFRAMITFANSEAEVALWASHTSISTFAMRLFGFMQPHVIEAFSTAISKVHISFDGWTTKGGKRGFFGDVAHFLDAAGVIRDLPIDLPQLAGAHTSKRIAEIINSTLPTYHITPLKLSDFILDNSTSNDTAVTALARHNGFIPSHRRLRCGPHTLNLVGQAIMFGKDRAAYENEVEKHKDEEEFMDEWRRDGFQDIANRDLPTHKHAKILEPVKPVVTRWNSFLGTFERATILQASFNSYSSYNINKITIEDAHAVARGNKPPIAPKCMRSAGLSSADWAVITEYIDCLRPLKNATKRLEGRGETGKFGALYENIPVFEYLLGSLENSAKPFEHVDFNAHAEAPEDHLIINLRAAWRKANDYFTKLDDSPAYYAAVCLHPYYKYYCDNSWAENACWIEAANAGFQQLWAEYKQQRQQPRPRAPPASSIDEAINAIADVCAGTSWGELDEFDSWKKFEPKWTQDQYEAGGNPVQNWINLRPKYPQLAAFAIDILTIPASSCDCERMFSELGDLLQPKRRAIGSQLLAAIQLVRSWVKGGFKLPDEKAESELTDEDIARRYNVGEQDTSC</sequence>
<dbReference type="Proteomes" id="UP000249619">
    <property type="component" value="Unassembled WGS sequence"/>
</dbReference>
<keyword evidence="3" id="KW-0863">Zinc-finger</keyword>
<evidence type="ECO:0000256" key="5">
    <source>
        <dbReference type="ARBA" id="ARBA00023242"/>
    </source>
</evidence>
<name>A0A364MTG5_STELY</name>
<dbReference type="InterPro" id="IPR012337">
    <property type="entry name" value="RNaseH-like_sf"/>
</dbReference>
<dbReference type="STRING" id="183478.A0A364MTG5"/>
<dbReference type="InterPro" id="IPR052035">
    <property type="entry name" value="ZnF_BED_domain_contain"/>
</dbReference>
<dbReference type="PANTHER" id="PTHR46481:SF10">
    <property type="entry name" value="ZINC FINGER BED DOMAIN-CONTAINING PROTEIN 39"/>
    <property type="match status" value="1"/>
</dbReference>
<keyword evidence="4" id="KW-0862">Zinc</keyword>
<protein>
    <submittedName>
        <fullName evidence="7">Hat domain-containing protein</fullName>
    </submittedName>
</protein>
<keyword evidence="2" id="KW-0479">Metal-binding</keyword>
<keyword evidence="5" id="KW-0539">Nucleus</keyword>
<gene>
    <name evidence="7" type="ORF">DDE83_008505</name>
</gene>
<keyword evidence="8" id="KW-1185">Reference proteome</keyword>